<evidence type="ECO:0000313" key="2">
    <source>
        <dbReference type="Proteomes" id="UP001560685"/>
    </source>
</evidence>
<name>A0ABV3Z4P6_9PROT</name>
<dbReference type="Proteomes" id="UP001560685">
    <property type="component" value="Unassembled WGS sequence"/>
</dbReference>
<evidence type="ECO:0000313" key="1">
    <source>
        <dbReference type="EMBL" id="MEX6633418.1"/>
    </source>
</evidence>
<dbReference type="Pfam" id="PF21983">
    <property type="entry name" value="NikA-like"/>
    <property type="match status" value="1"/>
</dbReference>
<dbReference type="InterPro" id="IPR053842">
    <property type="entry name" value="NikA-like"/>
</dbReference>
<dbReference type="EMBL" id="JBEHZE010000001">
    <property type="protein sequence ID" value="MEX6633418.1"/>
    <property type="molecule type" value="Genomic_DNA"/>
</dbReference>
<keyword evidence="2" id="KW-1185">Reference proteome</keyword>
<dbReference type="RefSeq" id="WP_369313377.1">
    <property type="nucleotide sequence ID" value="NZ_JBEHZE010000001.1"/>
</dbReference>
<reference evidence="1 2" key="1">
    <citation type="submission" date="2024-05" db="EMBL/GenBank/DDBJ databases">
        <title>Three bacterial strains, DH-69, EH-24, and ECK-19 isolated from coastal sediments.</title>
        <authorList>
            <person name="Ye Y.-Q."/>
            <person name="Du Z.-J."/>
        </authorList>
    </citation>
    <scope>NUCLEOTIDE SEQUENCE [LARGE SCALE GENOMIC DNA]</scope>
    <source>
        <strain evidence="1 2">ECK-19</strain>
    </source>
</reference>
<evidence type="ECO:0008006" key="3">
    <source>
        <dbReference type="Google" id="ProtNLM"/>
    </source>
</evidence>
<comment type="caution">
    <text evidence="1">The sequence shown here is derived from an EMBL/GenBank/DDBJ whole genome shotgun (WGS) entry which is preliminary data.</text>
</comment>
<sequence>MTASQNKKAARRDMITLRTTADEKNAIKARARAYGLSMGAFIREIALDKPLPKAARFTKSQGQFLALVLSSLAVMMDHLRKLEQSQPQADSTAGLASELLLLRDQCFTLMDHNP</sequence>
<proteinExistence type="predicted"/>
<organism evidence="1 2">
    <name type="scientific">Hyphococcus lacteus</name>
    <dbReference type="NCBI Taxonomy" id="3143536"/>
    <lineage>
        <taxon>Bacteria</taxon>
        <taxon>Pseudomonadati</taxon>
        <taxon>Pseudomonadota</taxon>
        <taxon>Alphaproteobacteria</taxon>
        <taxon>Parvularculales</taxon>
        <taxon>Parvularculaceae</taxon>
        <taxon>Hyphococcus</taxon>
    </lineage>
</organism>
<accession>A0ABV3Z4P6</accession>
<protein>
    <recommendedName>
        <fullName evidence="3">Ribbon-helix-helix protein, CopG family</fullName>
    </recommendedName>
</protein>
<gene>
    <name evidence="1" type="ORF">ABFZ84_07630</name>
</gene>